<dbReference type="SUPFAM" id="SSF58113">
    <property type="entry name" value="Apolipoprotein A-I"/>
    <property type="match status" value="1"/>
</dbReference>
<name>A0AAD9YMQ5_COLKA</name>
<dbReference type="EMBL" id="VYYT01000057">
    <property type="protein sequence ID" value="KAK2773328.1"/>
    <property type="molecule type" value="Genomic_DNA"/>
</dbReference>
<keyword evidence="5" id="KW-1185">Reference proteome</keyword>
<feature type="compositionally biased region" description="Polar residues" evidence="3">
    <location>
        <begin position="167"/>
        <end position="177"/>
    </location>
</feature>
<reference evidence="4" key="1">
    <citation type="submission" date="2023-02" db="EMBL/GenBank/DDBJ databases">
        <title>Colletotrichum kahawae CIFC_Que2 genome sequencing and assembly.</title>
        <authorList>
            <person name="Baroncelli R."/>
        </authorList>
    </citation>
    <scope>NUCLEOTIDE SEQUENCE</scope>
    <source>
        <strain evidence="4">CIFC_Que2</strain>
    </source>
</reference>
<protein>
    <submittedName>
        <fullName evidence="4">Uncharacterized protein</fullName>
    </submittedName>
</protein>
<feature type="compositionally biased region" description="Basic and acidic residues" evidence="3">
    <location>
        <begin position="670"/>
        <end position="686"/>
    </location>
</feature>
<organism evidence="4 5">
    <name type="scientific">Colletotrichum kahawae</name>
    <name type="common">Coffee berry disease fungus</name>
    <dbReference type="NCBI Taxonomy" id="34407"/>
    <lineage>
        <taxon>Eukaryota</taxon>
        <taxon>Fungi</taxon>
        <taxon>Dikarya</taxon>
        <taxon>Ascomycota</taxon>
        <taxon>Pezizomycotina</taxon>
        <taxon>Sordariomycetes</taxon>
        <taxon>Hypocreomycetidae</taxon>
        <taxon>Glomerellales</taxon>
        <taxon>Glomerellaceae</taxon>
        <taxon>Colletotrichum</taxon>
        <taxon>Colletotrichum gloeosporioides species complex</taxon>
    </lineage>
</organism>
<keyword evidence="1 2" id="KW-0175">Coiled coil</keyword>
<feature type="coiled-coil region" evidence="2">
    <location>
        <begin position="365"/>
        <end position="603"/>
    </location>
</feature>
<proteinExistence type="predicted"/>
<sequence length="1024" mass="116067">MQAIEARIDEEKSRDDQLVKAIDGVWRKMFRAMARKRKKFRKRLPEQAVSDIMQLAMHLAKEIKDTGLLGGDSEPFRNQGTNGVLIWLLHGYLASKTVNDLRANIQARPVPGASQQTKKIPATQYQPALVKKIDSLEATVRKEDIDIKSIRAFLSCKRMENELLIERSNTVKNNPQRSEAGRSDAEGTERGSYNCESQESSGNKQEQVDKLNRMLRSTTKKYSEAKRQLIEGEDTADSKTDEDTVPESTQAAREMSDDLTSLIKDATDKKAEVEGRLSKAEEELKSKDVSIQSLQTTLEQRKSEIDLMRTDIEQREQASVASSIEIARLKEEVGTWKADARYYHSQTIEMEISAELTGLIHNDKVSGLEKQVKEQMESHEEASKKIREGHRAEIETVQTSHRLALEEAKAETSNLQKQYDQATERLEKQVETLRTEHQKATDQLQKETETKIKALTESHQQALDEARTKSENLRRETDAEVKELTTKHDNAINDAQRTAQNDIDAIQDKHREATDRLKAADAKIERLNEDHQKALEDSKAASENEINAVRTRHQEATEKLQREADNKVTKLHEDHQKALQNVRETAENQANDVRQSHNQALEMAKTTAQSRANGTIEAMRETHQASLAKFQTGSTSEKEALVKKHDRAMEKAKMNAEENIKALQTSHQSALDEAKNDAEATKRRHEEAISNAEEKLGALRNENQQAKSEIESLKANHKEEVDGLKDRILSSNDALDETRKSLSTTEADLQQEKGQKTQILQNARVSYENAIEAWTMFCFGRDIPEELKKALPNGTQIATQNDHHPWIIEDTWTKTGPHNPGVLDPDVSFAEAFIKVVYIILSGRLPSNDFIFLMRRLTLLTSQAASVNAATLGWLVEECHRKLAVTEPRAEIPSKTALWALSDVLASRWPNMECHRQKSLIIEEAHAIIGSAAESPLRVYVMKLDDNQSDATVYVVKKPDWPVGIYIDTQRQICSFIEPDCTYGLLGEALVTGITTTEIRGPSRSFRVNFREKHHRRFLSRDNW</sequence>
<dbReference type="PANTHER" id="PTHR18870">
    <property type="entry name" value="PROTEIN TAG-278-RELATED"/>
    <property type="match status" value="1"/>
</dbReference>
<comment type="caution">
    <text evidence="4">The sequence shown here is derived from an EMBL/GenBank/DDBJ whole genome shotgun (WGS) entry which is preliminary data.</text>
</comment>
<feature type="coiled-coil region" evidence="2">
    <location>
        <begin position="263"/>
        <end position="297"/>
    </location>
</feature>
<accession>A0AAD9YMQ5</accession>
<dbReference type="PANTHER" id="PTHR18870:SF9">
    <property type="entry name" value="PROTEIN TAG-278-RELATED"/>
    <property type="match status" value="1"/>
</dbReference>
<evidence type="ECO:0000256" key="2">
    <source>
        <dbReference type="SAM" id="Coils"/>
    </source>
</evidence>
<feature type="region of interest" description="Disordered" evidence="3">
    <location>
        <begin position="167"/>
        <end position="253"/>
    </location>
</feature>
<evidence type="ECO:0000256" key="1">
    <source>
        <dbReference type="ARBA" id="ARBA00023054"/>
    </source>
</evidence>
<evidence type="ECO:0000256" key="3">
    <source>
        <dbReference type="SAM" id="MobiDB-lite"/>
    </source>
</evidence>
<feature type="compositionally biased region" description="Basic and acidic residues" evidence="3">
    <location>
        <begin position="179"/>
        <end position="189"/>
    </location>
</feature>
<evidence type="ECO:0000313" key="4">
    <source>
        <dbReference type="EMBL" id="KAK2773328.1"/>
    </source>
</evidence>
<dbReference type="Proteomes" id="UP001281614">
    <property type="component" value="Unassembled WGS sequence"/>
</dbReference>
<evidence type="ECO:0000313" key="5">
    <source>
        <dbReference type="Proteomes" id="UP001281614"/>
    </source>
</evidence>
<feature type="region of interest" description="Disordered" evidence="3">
    <location>
        <begin position="663"/>
        <end position="686"/>
    </location>
</feature>
<feature type="compositionally biased region" description="Basic and acidic residues" evidence="3">
    <location>
        <begin position="221"/>
        <end position="242"/>
    </location>
</feature>
<dbReference type="AlphaFoldDB" id="A0AAD9YMQ5"/>
<feature type="compositionally biased region" description="Polar residues" evidence="3">
    <location>
        <begin position="194"/>
        <end position="205"/>
    </location>
</feature>
<gene>
    <name evidence="4" type="ORF">CKAH01_03788</name>
</gene>